<dbReference type="EMBL" id="PEXV01000055">
    <property type="protein sequence ID" value="PIS41743.1"/>
    <property type="molecule type" value="Genomic_DNA"/>
</dbReference>
<sequence length="165" mass="18968">MPTKKLVSPSELGISLFDFVMLSSKKLLSEEFVLNKIKGVNISRDDLYDIEIVIVYMWLVFHLLNLKGEKYEDAATAMHARFLDTFKIPESNRPQTMDILEKRYEEYKEAFQKKKLNFEGVALAASTHSLKEISKAAFFHFELGARLSSGFKALLNILNEIEVKD</sequence>
<evidence type="ECO:0000313" key="1">
    <source>
        <dbReference type="EMBL" id="PIS41743.1"/>
    </source>
</evidence>
<accession>A0A2H0YVI1</accession>
<dbReference type="Proteomes" id="UP000228711">
    <property type="component" value="Unassembled WGS sequence"/>
</dbReference>
<proteinExistence type="predicted"/>
<organism evidence="1 2">
    <name type="scientific">Candidatus Kerfeldbacteria bacterium CG08_land_8_20_14_0_20_42_7</name>
    <dbReference type="NCBI Taxonomy" id="2014245"/>
    <lineage>
        <taxon>Bacteria</taxon>
        <taxon>Candidatus Kerfeldiibacteriota</taxon>
    </lineage>
</organism>
<evidence type="ECO:0000313" key="2">
    <source>
        <dbReference type="Proteomes" id="UP000228711"/>
    </source>
</evidence>
<comment type="caution">
    <text evidence="1">The sequence shown here is derived from an EMBL/GenBank/DDBJ whole genome shotgun (WGS) entry which is preliminary data.</text>
</comment>
<protein>
    <submittedName>
        <fullName evidence="1">Uncharacterized protein</fullName>
    </submittedName>
</protein>
<name>A0A2H0YVI1_9BACT</name>
<reference evidence="2" key="1">
    <citation type="submission" date="2017-09" db="EMBL/GenBank/DDBJ databases">
        <title>Depth-based differentiation of microbial function through sediment-hosted aquifers and enrichment of novel symbionts in the deep terrestrial subsurface.</title>
        <authorList>
            <person name="Probst A.J."/>
            <person name="Ladd B."/>
            <person name="Jarett J.K."/>
            <person name="Geller-Mcgrath D.E."/>
            <person name="Sieber C.M.K."/>
            <person name="Emerson J.B."/>
            <person name="Anantharaman K."/>
            <person name="Thomas B.C."/>
            <person name="Malmstrom R."/>
            <person name="Stieglmeier M."/>
            <person name="Klingl A."/>
            <person name="Woyke T."/>
            <person name="Ryan C.M."/>
            <person name="Banfield J.F."/>
        </authorList>
    </citation>
    <scope>NUCLEOTIDE SEQUENCE [LARGE SCALE GENOMIC DNA]</scope>
</reference>
<gene>
    <name evidence="1" type="ORF">COT25_01465</name>
</gene>
<dbReference type="AlphaFoldDB" id="A0A2H0YVI1"/>